<reference evidence="2 3" key="1">
    <citation type="submission" date="2023-07" db="EMBL/GenBank/DDBJ databases">
        <title>Genomic Encyclopedia of Type Strains, Phase IV (KMG-IV): sequencing the most valuable type-strain genomes for metagenomic binning, comparative biology and taxonomic classification.</title>
        <authorList>
            <person name="Goeker M."/>
        </authorList>
    </citation>
    <scope>NUCLEOTIDE SEQUENCE [LARGE SCALE GENOMIC DNA]</scope>
    <source>
        <strain evidence="2 3">DSM 9768</strain>
    </source>
</reference>
<feature type="transmembrane region" description="Helical" evidence="1">
    <location>
        <begin position="120"/>
        <end position="139"/>
    </location>
</feature>
<keyword evidence="1" id="KW-1133">Transmembrane helix</keyword>
<protein>
    <submittedName>
        <fullName evidence="2">ABC-type transport system involved in multi-copper enzyme maturation permease subunit</fullName>
    </submittedName>
</protein>
<accession>A0ABT9ZS25</accession>
<evidence type="ECO:0000256" key="1">
    <source>
        <dbReference type="SAM" id="Phobius"/>
    </source>
</evidence>
<feature type="transmembrane region" description="Helical" evidence="1">
    <location>
        <begin position="313"/>
        <end position="335"/>
    </location>
</feature>
<keyword evidence="1" id="KW-0472">Membrane</keyword>
<gene>
    <name evidence="2" type="ORF">J2S74_000929</name>
</gene>
<dbReference type="EMBL" id="JAUSUG010000003">
    <property type="protein sequence ID" value="MDQ0253557.1"/>
    <property type="molecule type" value="Genomic_DNA"/>
</dbReference>
<keyword evidence="1" id="KW-0812">Transmembrane</keyword>
<dbReference type="Proteomes" id="UP001230005">
    <property type="component" value="Unassembled WGS sequence"/>
</dbReference>
<comment type="caution">
    <text evidence="2">The sequence shown here is derived from an EMBL/GenBank/DDBJ whole genome shotgun (WGS) entry which is preliminary data.</text>
</comment>
<proteinExistence type="predicted"/>
<sequence>MNEGVYEELHEAWGGPVTDEKIALAREEMGLSDSGEKASASFEDMAAAEVHFMVAIAGMNRDRLNERIENLSGELAHLSSGSYEYRVASKEWSMLQELNEPHGFFLIRAWRGMFDFIEPVSGVIFLSTLILLGLTPVFADEYTKRTADLILATKHGKRRIVSVKIMAAITYIFVLFILLHFVNLVFQWGKFGGFQGWNAPIQSLPGGLSIDLLYEQSPYGWEVWQFFILSFTIQFFACVAFGILVLFLSVVWKNSMIAFFISGALLGIPFMIQQIGLNRGAFQYVSSFNYSELMKAATLFEQFKVYNVLGYPILYPPLILGIFLVLTSVLTYLIYYRFRYQQVVN</sequence>
<feature type="transmembrane region" description="Helical" evidence="1">
    <location>
        <begin position="160"/>
        <end position="182"/>
    </location>
</feature>
<feature type="transmembrane region" description="Helical" evidence="1">
    <location>
        <begin position="223"/>
        <end position="250"/>
    </location>
</feature>
<organism evidence="2 3">
    <name type="scientific">Evansella vedderi</name>
    <dbReference type="NCBI Taxonomy" id="38282"/>
    <lineage>
        <taxon>Bacteria</taxon>
        <taxon>Bacillati</taxon>
        <taxon>Bacillota</taxon>
        <taxon>Bacilli</taxon>
        <taxon>Bacillales</taxon>
        <taxon>Bacillaceae</taxon>
        <taxon>Evansella</taxon>
    </lineage>
</organism>
<evidence type="ECO:0000313" key="3">
    <source>
        <dbReference type="Proteomes" id="UP001230005"/>
    </source>
</evidence>
<dbReference type="PANTHER" id="PTHR37305">
    <property type="entry name" value="INTEGRAL MEMBRANE PROTEIN-RELATED"/>
    <property type="match status" value="1"/>
</dbReference>
<keyword evidence="3" id="KW-1185">Reference proteome</keyword>
<evidence type="ECO:0000313" key="2">
    <source>
        <dbReference type="EMBL" id="MDQ0253557.1"/>
    </source>
</evidence>
<feature type="transmembrane region" description="Helical" evidence="1">
    <location>
        <begin position="257"/>
        <end position="277"/>
    </location>
</feature>
<name>A0ABT9ZS25_9BACI</name>
<dbReference type="PANTHER" id="PTHR37305:SF1">
    <property type="entry name" value="MEMBRANE PROTEIN"/>
    <property type="match status" value="1"/>
</dbReference>